<dbReference type="EC" id="1.11.1.-" evidence="4"/>
<name>A0AA51MLQ7_9GAMM</name>
<keyword evidence="4" id="KW-0575">Peroxidase</keyword>
<protein>
    <submittedName>
        <fullName evidence="4">Vanadium-dependent haloperoxidase</fullName>
        <ecNumber evidence="4">1.11.1.-</ecNumber>
    </submittedName>
</protein>
<dbReference type="InterPro" id="IPR036938">
    <property type="entry name" value="PAP2/HPO_sf"/>
</dbReference>
<dbReference type="Gene3D" id="1.10.606.10">
    <property type="entry name" value="Vanadium-containing Chloroperoxidase, domain 2"/>
    <property type="match status" value="1"/>
</dbReference>
<dbReference type="Pfam" id="PF21167">
    <property type="entry name" value="DUF6851"/>
    <property type="match status" value="1"/>
</dbReference>
<feature type="domain" description="DUF6851" evidence="1">
    <location>
        <begin position="42"/>
        <end position="180"/>
    </location>
</feature>
<dbReference type="SUPFAM" id="SSF48317">
    <property type="entry name" value="Acid phosphatase/Vanadium-dependent haloperoxidase"/>
    <property type="match status" value="1"/>
</dbReference>
<dbReference type="EMBL" id="CP133217">
    <property type="protein sequence ID" value="WML86220.1"/>
    <property type="molecule type" value="Genomic_DNA"/>
</dbReference>
<dbReference type="InterPro" id="IPR049283">
    <property type="entry name" value="DUF6851"/>
</dbReference>
<evidence type="ECO:0000259" key="1">
    <source>
        <dbReference type="Pfam" id="PF21167"/>
    </source>
</evidence>
<dbReference type="GO" id="GO:0004601">
    <property type="term" value="F:peroxidase activity"/>
    <property type="evidence" value="ECO:0007669"/>
    <property type="project" value="UniProtKB-KW"/>
</dbReference>
<evidence type="ECO:0000313" key="5">
    <source>
        <dbReference type="Proteomes" id="UP001223336"/>
    </source>
</evidence>
<dbReference type="InterPro" id="IPR055161">
    <property type="entry name" value="NapH1-like_2nd"/>
</dbReference>
<gene>
    <name evidence="3" type="ORF">RCC75_11900</name>
    <name evidence="4" type="ORF">RCG00_18245</name>
</gene>
<organism evidence="4">
    <name type="scientific">Thiothrix subterranea</name>
    <dbReference type="NCBI Taxonomy" id="2735563"/>
    <lineage>
        <taxon>Bacteria</taxon>
        <taxon>Pseudomonadati</taxon>
        <taxon>Pseudomonadota</taxon>
        <taxon>Gammaproteobacteria</taxon>
        <taxon>Thiotrichales</taxon>
        <taxon>Thiotrichaceae</taxon>
        <taxon>Thiothrix</taxon>
    </lineage>
</organism>
<dbReference type="InterPro" id="IPR052559">
    <property type="entry name" value="V-haloperoxidase"/>
</dbReference>
<dbReference type="PANTHER" id="PTHR34599">
    <property type="entry name" value="PEROXIDASE-RELATED"/>
    <property type="match status" value="1"/>
</dbReference>
<feature type="domain" description="Vanadium-dependent haloperoxidase NapH1-like second helical-bundle" evidence="2">
    <location>
        <begin position="311"/>
        <end position="470"/>
    </location>
</feature>
<dbReference type="CDD" id="cd03398">
    <property type="entry name" value="PAP2_haloperoxidase"/>
    <property type="match status" value="1"/>
</dbReference>
<dbReference type="AlphaFoldDB" id="A0AA51MLQ7"/>
<accession>A0AA51MLQ7</accession>
<dbReference type="InterPro" id="IPR016119">
    <property type="entry name" value="Br/Cl_peroxidase_C"/>
</dbReference>
<dbReference type="Proteomes" id="UP001223336">
    <property type="component" value="Unassembled WGS sequence"/>
</dbReference>
<evidence type="ECO:0000313" key="4">
    <source>
        <dbReference type="EMBL" id="WML86220.1"/>
    </source>
</evidence>
<sequence length="483" mass="53397">MNLLIEWNNLVLDAIRALGKLPVESKERNRGGPPQIARSLGIIYTIIYDSWSAYDPVANPSIGNPIRCPEPQCTLANKRKAISQAAYRGIIDQFPPSAFSPVCEVKCNSFKDEYQFRLEALLRKEGIMLGDTNTNSDNPVGIANIMADRILQSRHNDFANQDNLYDDTSGYQSVNKPMSVILPATMDAIDFPDRWQSLTYLNIHNVAVSPKFITPHWGGVVPFSLENGQQFRPAPPQLVLSQGFLDQARHVMDIQVKLTPEQKVIAEYWADGPNSELPPGHWTEFAAFVLERDYGGEADADYSIDNSVKLLFLVANAVFDASIATWDAKVAFDYVRPITAIRYLFGGRKILGWAGAGKGIQEIQGETWKPFQVASFPTPPFAEFTSGHSGFSMAAATVLKKFTGSDRFGFFYAQNSPLKADPSEAVTDVVLSWPTFTSAAREAGESRLFGGIHFYEGNVVGLDLGEKVGTQVFNKAYKLWSGS</sequence>
<evidence type="ECO:0000259" key="2">
    <source>
        <dbReference type="Pfam" id="PF22778"/>
    </source>
</evidence>
<keyword evidence="5" id="KW-1185">Reference proteome</keyword>
<reference evidence="4 5" key="1">
    <citation type="submission" date="2023-08" db="EMBL/GenBank/DDBJ databases">
        <title>New molecular markers tilS and rpoB for phylogenetic and monitoring studies of the genus Thiothrix biodiversity.</title>
        <authorList>
            <person name="Ravin N.V."/>
            <person name="Smolyakov D."/>
            <person name="Markov N.D."/>
            <person name="Beletsky A.V."/>
            <person name="Mardanov A.V."/>
            <person name="Rudenko T.S."/>
            <person name="Grabovich M.Y."/>
        </authorList>
    </citation>
    <scope>NUCLEOTIDE SEQUENCE</scope>
    <source>
        <strain evidence="4">DNT52</strain>
        <strain evidence="3 5">H33</strain>
    </source>
</reference>
<dbReference type="Pfam" id="PF22778">
    <property type="entry name" value="VCPO_2nd"/>
    <property type="match status" value="1"/>
</dbReference>
<proteinExistence type="predicted"/>
<dbReference type="EMBL" id="JAVFKN010000015">
    <property type="protein sequence ID" value="MDQ5769237.1"/>
    <property type="molecule type" value="Genomic_DNA"/>
</dbReference>
<dbReference type="RefSeq" id="WP_308135134.1">
    <property type="nucleotide sequence ID" value="NZ_CP133217.1"/>
</dbReference>
<dbReference type="Proteomes" id="UP001229862">
    <property type="component" value="Chromosome"/>
</dbReference>
<dbReference type="PANTHER" id="PTHR34599:SF2">
    <property type="entry name" value="TRAF-TYPE DOMAIN-CONTAINING PROTEIN"/>
    <property type="match status" value="1"/>
</dbReference>
<keyword evidence="4" id="KW-0560">Oxidoreductase</keyword>
<dbReference type="Gene3D" id="1.20.144.10">
    <property type="entry name" value="Phosphatidic acid phosphatase type 2/haloperoxidase"/>
    <property type="match status" value="1"/>
</dbReference>
<evidence type="ECO:0000313" key="3">
    <source>
        <dbReference type="EMBL" id="MDQ5769237.1"/>
    </source>
</evidence>